<dbReference type="SUPFAM" id="SSF109998">
    <property type="entry name" value="Triger factor/SurA peptide-binding domain-like"/>
    <property type="match status" value="1"/>
</dbReference>
<feature type="chain" id="PRO_5039074173" evidence="1">
    <location>
        <begin position="33"/>
        <end position="245"/>
    </location>
</feature>
<keyword evidence="3" id="KW-1185">Reference proteome</keyword>
<keyword evidence="1" id="KW-0732">Signal</keyword>
<dbReference type="AlphaFoldDB" id="V2XNA7"/>
<sequence>MSENSLRRRGMKTKVKAIIAVAGLCLTLLPLAGCNQKASDLNMEEVIKDLKENREIPDGEVGTEAAYEMYGQNLRNDYDSDEMSVYFKGKTAVITKKDLEMSIDNLVLSGLKEENAIKEAVKLTMEREALYEEAVAEGFNVTDDEIKAYLEELKGMMDKADNKAQVEAIIKGFGSEEKYWDFEFSIYKKDLPIIKHQEALEKQYNDKNMKLRLDMVKPTYKEGFGGFLEQYKEALVKDQSFRLVK</sequence>
<protein>
    <submittedName>
        <fullName evidence="2">Uncharacterized protein</fullName>
    </submittedName>
</protein>
<comment type="caution">
    <text evidence="2">The sequence shown here is derived from an EMBL/GenBank/DDBJ whole genome shotgun (WGS) entry which is preliminary data.</text>
</comment>
<name>V2XNA7_9FIRM</name>
<dbReference type="STRING" id="592026.GCWU0000282_000793"/>
<dbReference type="InterPro" id="IPR027304">
    <property type="entry name" value="Trigger_fact/SurA_dom_sf"/>
</dbReference>
<evidence type="ECO:0000313" key="2">
    <source>
        <dbReference type="EMBL" id="ESL03629.1"/>
    </source>
</evidence>
<reference evidence="2 3" key="1">
    <citation type="submission" date="2013-06" db="EMBL/GenBank/DDBJ databases">
        <authorList>
            <person name="Weinstock G."/>
            <person name="Sodergren E."/>
            <person name="Clifton S."/>
            <person name="Fulton L."/>
            <person name="Fulton B."/>
            <person name="Courtney L."/>
            <person name="Fronick C."/>
            <person name="Harrison M."/>
            <person name="Strong C."/>
            <person name="Farmer C."/>
            <person name="Delahaunty K."/>
            <person name="Markovic C."/>
            <person name="Hall O."/>
            <person name="Minx P."/>
            <person name="Tomlinson C."/>
            <person name="Mitreva M."/>
            <person name="Nelson J."/>
            <person name="Hou S."/>
            <person name="Wollam A."/>
            <person name="Pepin K.H."/>
            <person name="Johnson M."/>
            <person name="Bhonagiri V."/>
            <person name="Nash W.E."/>
            <person name="Warren W."/>
            <person name="Chinwalla A."/>
            <person name="Mardis E.R."/>
            <person name="Wilson R.K."/>
        </authorList>
    </citation>
    <scope>NUCLEOTIDE SEQUENCE [LARGE SCALE GENOMIC DNA]</scope>
    <source>
        <strain evidence="2 3">ATCC 51271</strain>
    </source>
</reference>
<evidence type="ECO:0000313" key="3">
    <source>
        <dbReference type="Proteomes" id="UP000018227"/>
    </source>
</evidence>
<feature type="signal peptide" evidence="1">
    <location>
        <begin position="1"/>
        <end position="32"/>
    </location>
</feature>
<dbReference type="eggNOG" id="ENOG50336WG">
    <property type="taxonomic scope" value="Bacteria"/>
</dbReference>
<accession>V2XNA7</accession>
<organism evidence="2 3">
    <name type="scientific">Catonella morbi ATCC 51271</name>
    <dbReference type="NCBI Taxonomy" id="592026"/>
    <lineage>
        <taxon>Bacteria</taxon>
        <taxon>Bacillati</taxon>
        <taxon>Bacillota</taxon>
        <taxon>Clostridia</taxon>
        <taxon>Lachnospirales</taxon>
        <taxon>Lachnospiraceae</taxon>
        <taxon>Catonella</taxon>
    </lineage>
</organism>
<proteinExistence type="predicted"/>
<dbReference type="Proteomes" id="UP000018227">
    <property type="component" value="Unassembled WGS sequence"/>
</dbReference>
<evidence type="ECO:0000256" key="1">
    <source>
        <dbReference type="SAM" id="SignalP"/>
    </source>
</evidence>
<dbReference type="EMBL" id="ACIL03000007">
    <property type="protein sequence ID" value="ESL03629.1"/>
    <property type="molecule type" value="Genomic_DNA"/>
</dbReference>
<dbReference type="HOGENOM" id="CLU_1132001_0_0_9"/>
<gene>
    <name evidence="2" type="ORF">GCWU0000282_000793</name>
</gene>